<dbReference type="SUPFAM" id="SSF82866">
    <property type="entry name" value="Multidrug efflux transporter AcrB transmembrane domain"/>
    <property type="match status" value="2"/>
</dbReference>
<dbReference type="KEGG" id="sdyn:Mal52_21100"/>
<dbReference type="PANTHER" id="PTHR32063:SF18">
    <property type="entry name" value="CATION EFFLUX SYSTEM PROTEIN"/>
    <property type="match status" value="1"/>
</dbReference>
<feature type="transmembrane region" description="Helical" evidence="2">
    <location>
        <begin position="463"/>
        <end position="488"/>
    </location>
</feature>
<feature type="transmembrane region" description="Helical" evidence="2">
    <location>
        <begin position="863"/>
        <end position="884"/>
    </location>
</feature>
<dbReference type="InterPro" id="IPR027463">
    <property type="entry name" value="AcrB_DN_DC_subdom"/>
</dbReference>
<sequence length="1058" mass="114233">MSNLFHRNRRLLALTIVLILVSGLSSYAVLPRMEDPILVERVAQVHTVFPGADPERVETLVTEKLEEELQDIDEIKELRSISRSGISVVTIELRDDVYESDPIWSRVRDKLGDATPLLPAGATAPKFEDVPMKAYAQIVALTWQQDSQPNYAILRRLSEDLEDQIRAIPGTEDVETFGDPTEEITVAIDLQQLAMLGLTTADIARQIEASDAKVASGQFRGHGSDLLLEVNGELDSLARIAQMPIHYAADGQFVRLGDIAEIHKGIAEPPESLVLIDGYPAIALSVLIRESQRIDHWTQRSRATLDAFSKQLPAGIVLNTAFEQSQYVEARLSSLFNNLLLGGAAVIVVIFLLMGWRNALIVGIALPLSSLIVLTGMRILGIPIHQMSVTGLIIALGLLIDNAIVIVDDVTSNLRAQMPPGEAVSASVKHLAIPLLGSTLTTAFAFAPIALMPGPAGEFVGSIAVSVILAISSSFVLAMTVIPALTVIGHRLSHAQREWRWWRDGFSHAGLGALYRRSLDLLFAHPLLGILLGLILPVAGFVQSRTLSEQFFPPADRDQFHVEMELPSHTSMEQTVEMVKQVQTHLLARDSVISADWFIGESAPAFYYNLMPKQKNSSHYAQAMVQLKSAEGARELIHQLQAELDESFASARILVRQLEQGPPFSAPVEVRIYGPDLLTLSELGEELRTYLAAVPDVIHTRSELAEALPKLSLTVDEEQARLAGLDHQAIADQLQSTLEGTTGGSIMEATEEIPVRVRVANETRADLSLINSLELLPTTANADGERPRVPLSAIADVEVTAEISAIPRFNGRRMNEVQGFISAGVLPATVLEAFQQRLKEANFEMPPGYTYEFGGETEKRDDAIGNLMASVGVLLVLMIATLVLSFGSFRVAALVGMVGMLSVGLGLGALSVFGHPFGFMAIIGSMGLAGVAINDAIVVLAGLREDPDARRGDPIAVRNVVTHSTRHVVATSLTTMAGFAPLVIAGGGFWPPMAIAISGGVGGATILALYFIPSAYVLAMGSGRRHKRPPSTSLEYEDPALQAPVSEDSQIPAVVDSV</sequence>
<feature type="transmembrane region" description="Helical" evidence="2">
    <location>
        <begin position="995"/>
        <end position="1019"/>
    </location>
</feature>
<keyword evidence="2" id="KW-0472">Membrane</keyword>
<dbReference type="AlphaFoldDB" id="A0A517ZMC5"/>
<gene>
    <name evidence="3" type="primary">cnrA</name>
    <name evidence="3" type="ORF">Mal52_21100</name>
</gene>
<proteinExistence type="predicted"/>
<reference evidence="3 4" key="1">
    <citation type="submission" date="2019-02" db="EMBL/GenBank/DDBJ databases">
        <title>Deep-cultivation of Planctomycetes and their phenomic and genomic characterization uncovers novel biology.</title>
        <authorList>
            <person name="Wiegand S."/>
            <person name="Jogler M."/>
            <person name="Boedeker C."/>
            <person name="Pinto D."/>
            <person name="Vollmers J."/>
            <person name="Rivas-Marin E."/>
            <person name="Kohn T."/>
            <person name="Peeters S.H."/>
            <person name="Heuer A."/>
            <person name="Rast P."/>
            <person name="Oberbeckmann S."/>
            <person name="Bunk B."/>
            <person name="Jeske O."/>
            <person name="Meyerdierks A."/>
            <person name="Storesund J.E."/>
            <person name="Kallscheuer N."/>
            <person name="Luecker S."/>
            <person name="Lage O.M."/>
            <person name="Pohl T."/>
            <person name="Merkel B.J."/>
            <person name="Hornburger P."/>
            <person name="Mueller R.-W."/>
            <person name="Bruemmer F."/>
            <person name="Labrenz M."/>
            <person name="Spormann A.M."/>
            <person name="Op den Camp H."/>
            <person name="Overmann J."/>
            <person name="Amann R."/>
            <person name="Jetten M.S.M."/>
            <person name="Mascher T."/>
            <person name="Medema M.H."/>
            <person name="Devos D.P."/>
            <person name="Kaster A.-K."/>
            <person name="Ovreas L."/>
            <person name="Rohde M."/>
            <person name="Galperin M.Y."/>
            <person name="Jogler C."/>
        </authorList>
    </citation>
    <scope>NUCLEOTIDE SEQUENCE [LARGE SCALE GENOMIC DNA]</scope>
    <source>
        <strain evidence="3 4">Mal52</strain>
    </source>
</reference>
<dbReference type="Gene3D" id="1.20.1640.10">
    <property type="entry name" value="Multidrug efflux transporter AcrB transmembrane domain"/>
    <property type="match status" value="2"/>
</dbReference>
<dbReference type="Gene3D" id="3.30.70.1430">
    <property type="entry name" value="Multidrug efflux transporter AcrB pore domain"/>
    <property type="match status" value="2"/>
</dbReference>
<feature type="transmembrane region" description="Helical" evidence="2">
    <location>
        <begin position="919"/>
        <end position="943"/>
    </location>
</feature>
<feature type="region of interest" description="Disordered" evidence="1">
    <location>
        <begin position="1027"/>
        <end position="1058"/>
    </location>
</feature>
<organism evidence="3 4">
    <name type="scientific">Symmachiella dynata</name>
    <dbReference type="NCBI Taxonomy" id="2527995"/>
    <lineage>
        <taxon>Bacteria</taxon>
        <taxon>Pseudomonadati</taxon>
        <taxon>Planctomycetota</taxon>
        <taxon>Planctomycetia</taxon>
        <taxon>Planctomycetales</taxon>
        <taxon>Planctomycetaceae</taxon>
        <taxon>Symmachiella</taxon>
    </lineage>
</organism>
<feature type="transmembrane region" description="Helical" evidence="2">
    <location>
        <begin position="431"/>
        <end position="451"/>
    </location>
</feature>
<dbReference type="Gene3D" id="3.30.2090.10">
    <property type="entry name" value="Multidrug efflux transporter AcrB TolC docking domain, DN and DC subdomains"/>
    <property type="match status" value="2"/>
</dbReference>
<dbReference type="GO" id="GO:0042910">
    <property type="term" value="F:xenobiotic transmembrane transporter activity"/>
    <property type="evidence" value="ECO:0007669"/>
    <property type="project" value="TreeGrafter"/>
</dbReference>
<feature type="transmembrane region" description="Helical" evidence="2">
    <location>
        <begin position="335"/>
        <end position="353"/>
    </location>
</feature>
<dbReference type="SUPFAM" id="SSF82714">
    <property type="entry name" value="Multidrug efflux transporter AcrB TolC docking domain, DN and DC subdomains"/>
    <property type="match status" value="2"/>
</dbReference>
<keyword evidence="4" id="KW-1185">Reference proteome</keyword>
<dbReference type="SUPFAM" id="SSF82693">
    <property type="entry name" value="Multidrug efflux transporter AcrB pore domain, PN1, PN2, PC1 and PC2 subdomains"/>
    <property type="match status" value="3"/>
</dbReference>
<feature type="transmembrane region" description="Helical" evidence="2">
    <location>
        <begin position="387"/>
        <end position="410"/>
    </location>
</feature>
<evidence type="ECO:0000256" key="1">
    <source>
        <dbReference type="SAM" id="MobiDB-lite"/>
    </source>
</evidence>
<dbReference type="PRINTS" id="PR00702">
    <property type="entry name" value="ACRIFLAVINRP"/>
</dbReference>
<protein>
    <submittedName>
        <fullName evidence="3">Nickel and cobalt resistance protein CnrA</fullName>
    </submittedName>
</protein>
<dbReference type="Gene3D" id="3.30.70.1440">
    <property type="entry name" value="Multidrug efflux transporter AcrB pore domain"/>
    <property type="match status" value="1"/>
</dbReference>
<feature type="transmembrane region" description="Helical" evidence="2">
    <location>
        <begin position="968"/>
        <end position="989"/>
    </location>
</feature>
<feature type="transmembrane region" description="Helical" evidence="2">
    <location>
        <begin position="521"/>
        <end position="542"/>
    </location>
</feature>
<evidence type="ECO:0000313" key="4">
    <source>
        <dbReference type="Proteomes" id="UP000319383"/>
    </source>
</evidence>
<dbReference type="InterPro" id="IPR001036">
    <property type="entry name" value="Acrflvin-R"/>
</dbReference>
<dbReference type="EMBL" id="CP036276">
    <property type="protein sequence ID" value="QDU43634.1"/>
    <property type="molecule type" value="Genomic_DNA"/>
</dbReference>
<dbReference type="Proteomes" id="UP000319383">
    <property type="component" value="Chromosome"/>
</dbReference>
<feature type="transmembrane region" description="Helical" evidence="2">
    <location>
        <begin position="360"/>
        <end position="381"/>
    </location>
</feature>
<dbReference type="GO" id="GO:0005886">
    <property type="term" value="C:plasma membrane"/>
    <property type="evidence" value="ECO:0007669"/>
    <property type="project" value="TreeGrafter"/>
</dbReference>
<dbReference type="PANTHER" id="PTHR32063">
    <property type="match status" value="1"/>
</dbReference>
<dbReference type="RefSeq" id="WP_145375828.1">
    <property type="nucleotide sequence ID" value="NZ_CP036276.1"/>
</dbReference>
<keyword evidence="2" id="KW-1133">Transmembrane helix</keyword>
<accession>A0A517ZMC5</accession>
<keyword evidence="2" id="KW-0812">Transmembrane</keyword>
<dbReference type="Pfam" id="PF00873">
    <property type="entry name" value="ACR_tran"/>
    <property type="match status" value="1"/>
</dbReference>
<feature type="transmembrane region" description="Helical" evidence="2">
    <location>
        <begin position="891"/>
        <end position="913"/>
    </location>
</feature>
<evidence type="ECO:0000313" key="3">
    <source>
        <dbReference type="EMBL" id="QDU43634.1"/>
    </source>
</evidence>
<evidence type="ECO:0000256" key="2">
    <source>
        <dbReference type="SAM" id="Phobius"/>
    </source>
</evidence>
<name>A0A517ZMC5_9PLAN</name>
<dbReference type="Gene3D" id="3.30.70.1320">
    <property type="entry name" value="Multidrug efflux transporter AcrB pore domain like"/>
    <property type="match status" value="1"/>
</dbReference>